<dbReference type="AlphaFoldDB" id="A0A540KCN1"/>
<protein>
    <submittedName>
        <fullName evidence="2">Uncharacterized protein</fullName>
    </submittedName>
</protein>
<gene>
    <name evidence="2" type="ORF">C1H46_042470</name>
</gene>
<feature type="transmembrane region" description="Helical" evidence="1">
    <location>
        <begin position="24"/>
        <end position="46"/>
    </location>
</feature>
<evidence type="ECO:0000313" key="2">
    <source>
        <dbReference type="EMBL" id="TQD71984.1"/>
    </source>
</evidence>
<comment type="caution">
    <text evidence="2">The sequence shown here is derived from an EMBL/GenBank/DDBJ whole genome shotgun (WGS) entry which is preliminary data.</text>
</comment>
<keyword evidence="1" id="KW-0472">Membrane</keyword>
<reference evidence="2 3" key="1">
    <citation type="journal article" date="2019" name="G3 (Bethesda)">
        <title>Sequencing of a Wild Apple (Malus baccata) Genome Unravels the Differences Between Cultivated and Wild Apple Species Regarding Disease Resistance and Cold Tolerance.</title>
        <authorList>
            <person name="Chen X."/>
        </authorList>
    </citation>
    <scope>NUCLEOTIDE SEQUENCE [LARGE SCALE GENOMIC DNA]</scope>
    <source>
        <strain evidence="3">cv. Shandingzi</strain>
        <tissue evidence="2">Leaves</tissue>
    </source>
</reference>
<accession>A0A540KCN1</accession>
<evidence type="ECO:0000313" key="3">
    <source>
        <dbReference type="Proteomes" id="UP000315295"/>
    </source>
</evidence>
<keyword evidence="1" id="KW-0812">Transmembrane</keyword>
<organism evidence="2 3">
    <name type="scientific">Malus baccata</name>
    <name type="common">Siberian crab apple</name>
    <name type="synonym">Pyrus baccata</name>
    <dbReference type="NCBI Taxonomy" id="106549"/>
    <lineage>
        <taxon>Eukaryota</taxon>
        <taxon>Viridiplantae</taxon>
        <taxon>Streptophyta</taxon>
        <taxon>Embryophyta</taxon>
        <taxon>Tracheophyta</taxon>
        <taxon>Spermatophyta</taxon>
        <taxon>Magnoliopsida</taxon>
        <taxon>eudicotyledons</taxon>
        <taxon>Gunneridae</taxon>
        <taxon>Pentapetalae</taxon>
        <taxon>rosids</taxon>
        <taxon>fabids</taxon>
        <taxon>Rosales</taxon>
        <taxon>Rosaceae</taxon>
        <taxon>Amygdaloideae</taxon>
        <taxon>Maleae</taxon>
        <taxon>Malus</taxon>
    </lineage>
</organism>
<dbReference type="EMBL" id="VIEB01001467">
    <property type="protein sequence ID" value="TQD71984.1"/>
    <property type="molecule type" value="Genomic_DNA"/>
</dbReference>
<name>A0A540KCN1_MALBA</name>
<keyword evidence="1" id="KW-1133">Transmembrane helix</keyword>
<sequence>MATFFYAIDEKMEHAMTLGWRTTWLLWTLVLCEVVVFGSVAAASWVERKEDCGMVATSFWSFV</sequence>
<evidence type="ECO:0000256" key="1">
    <source>
        <dbReference type="SAM" id="Phobius"/>
    </source>
</evidence>
<proteinExistence type="predicted"/>
<keyword evidence="3" id="KW-1185">Reference proteome</keyword>
<dbReference type="Proteomes" id="UP000315295">
    <property type="component" value="Unassembled WGS sequence"/>
</dbReference>